<sequence length="212" mass="23180">MATNFSICFLFTLNCVIFSTIYGHVNGIFCEEITEGIEIKRVEKTSHLHFFFHDVISGKKPSAVKIAGPTNSSAYGFGATMMMDDALTEGPEISSKPVGRAQGIYGIAAQEDVSLLMVMNMAFTEGTYNGSSISILGRNPVFNDVREMPIVGGSGVFRFARGYALAHTVWFDYTLEMLPSSTMCMCHIIECTTDHPVISHKHNAAVASFLLL</sequence>
<dbReference type="Proteomes" id="UP000436088">
    <property type="component" value="Unassembled WGS sequence"/>
</dbReference>
<evidence type="ECO:0000313" key="6">
    <source>
        <dbReference type="Proteomes" id="UP000436088"/>
    </source>
</evidence>
<dbReference type="GO" id="GO:0048046">
    <property type="term" value="C:apoplast"/>
    <property type="evidence" value="ECO:0007669"/>
    <property type="project" value="UniProtKB-SubCell"/>
</dbReference>
<keyword evidence="4" id="KW-0732">Signal</keyword>
<evidence type="ECO:0000256" key="4">
    <source>
        <dbReference type="RuleBase" id="RU363099"/>
    </source>
</evidence>
<evidence type="ECO:0000256" key="1">
    <source>
        <dbReference type="ARBA" id="ARBA00010746"/>
    </source>
</evidence>
<comment type="caution">
    <text evidence="5">The sequence shown here is derived from an EMBL/GenBank/DDBJ whole genome shotgun (WGS) entry which is preliminary data.</text>
</comment>
<name>A0A6A2ZVP4_HIBSY</name>
<dbReference type="EMBL" id="VEPZ02001080">
    <property type="protein sequence ID" value="KAE8695487.1"/>
    <property type="molecule type" value="Genomic_DNA"/>
</dbReference>
<accession>A0A6A2ZVP4</accession>
<keyword evidence="4" id="KW-0052">Apoplast</keyword>
<comment type="subunit">
    <text evidence="2 4">Homodimer.</text>
</comment>
<feature type="chain" id="PRO_5025704302" description="Dirigent protein" evidence="4">
    <location>
        <begin position="24"/>
        <end position="212"/>
    </location>
</feature>
<evidence type="ECO:0000256" key="2">
    <source>
        <dbReference type="ARBA" id="ARBA00011738"/>
    </source>
</evidence>
<organism evidence="5 6">
    <name type="scientific">Hibiscus syriacus</name>
    <name type="common">Rose of Sharon</name>
    <dbReference type="NCBI Taxonomy" id="106335"/>
    <lineage>
        <taxon>Eukaryota</taxon>
        <taxon>Viridiplantae</taxon>
        <taxon>Streptophyta</taxon>
        <taxon>Embryophyta</taxon>
        <taxon>Tracheophyta</taxon>
        <taxon>Spermatophyta</taxon>
        <taxon>Magnoliopsida</taxon>
        <taxon>eudicotyledons</taxon>
        <taxon>Gunneridae</taxon>
        <taxon>Pentapetalae</taxon>
        <taxon>rosids</taxon>
        <taxon>malvids</taxon>
        <taxon>Malvales</taxon>
        <taxon>Malvaceae</taxon>
        <taxon>Malvoideae</taxon>
        <taxon>Hibiscus</taxon>
    </lineage>
</organism>
<dbReference type="GO" id="GO:0009699">
    <property type="term" value="P:phenylpropanoid biosynthetic process"/>
    <property type="evidence" value="ECO:0007669"/>
    <property type="project" value="UniProtKB-ARBA"/>
</dbReference>
<protein>
    <recommendedName>
        <fullName evidence="4">Dirigent protein</fullName>
    </recommendedName>
</protein>
<reference evidence="5" key="1">
    <citation type="submission" date="2019-09" db="EMBL/GenBank/DDBJ databases">
        <title>Draft genome information of white flower Hibiscus syriacus.</title>
        <authorList>
            <person name="Kim Y.-M."/>
        </authorList>
    </citation>
    <scope>NUCLEOTIDE SEQUENCE [LARGE SCALE GENOMIC DNA]</scope>
    <source>
        <strain evidence="5">YM2019G1</strain>
    </source>
</reference>
<proteinExistence type="inferred from homology"/>
<comment type="function">
    <text evidence="4">Dirigent proteins impart stereoselectivity on the phenoxy radical-coupling reaction, yielding optically active lignans from two molecules of coniferyl alcohol in the biosynthesis of lignans, flavonolignans, and alkaloids and thus plays a central role in plant secondary metabolism.</text>
</comment>
<dbReference type="Gene3D" id="2.40.480.10">
    <property type="entry name" value="Allene oxide cyclase-like"/>
    <property type="match status" value="1"/>
</dbReference>
<dbReference type="InterPro" id="IPR044859">
    <property type="entry name" value="Allene_oxi_cyc_Dirigent"/>
</dbReference>
<feature type="signal peptide" evidence="4">
    <location>
        <begin position="1"/>
        <end position="23"/>
    </location>
</feature>
<comment type="subcellular location">
    <subcellularLocation>
        <location evidence="4">Secreted</location>
        <location evidence="4">Extracellular space</location>
        <location evidence="4">Apoplast</location>
    </subcellularLocation>
</comment>
<comment type="similarity">
    <text evidence="1 4">Belongs to the plant dirigent protein family.</text>
</comment>
<evidence type="ECO:0000256" key="3">
    <source>
        <dbReference type="ARBA" id="ARBA00022525"/>
    </source>
</evidence>
<keyword evidence="6" id="KW-1185">Reference proteome</keyword>
<dbReference type="AlphaFoldDB" id="A0A6A2ZVP4"/>
<dbReference type="PANTHER" id="PTHR21495">
    <property type="entry name" value="NUCLEOPORIN-RELATED"/>
    <property type="match status" value="1"/>
</dbReference>
<evidence type="ECO:0000313" key="5">
    <source>
        <dbReference type="EMBL" id="KAE8695487.1"/>
    </source>
</evidence>
<dbReference type="Pfam" id="PF03018">
    <property type="entry name" value="Dirigent"/>
    <property type="match status" value="1"/>
</dbReference>
<gene>
    <name evidence="5" type="ORF">F3Y22_tig00110705pilonHSYRG00045</name>
</gene>
<dbReference type="InterPro" id="IPR004265">
    <property type="entry name" value="Dirigent"/>
</dbReference>
<keyword evidence="3 4" id="KW-0964">Secreted</keyword>